<organism evidence="1 2">
    <name type="scientific">Martelella mediterranea</name>
    <dbReference type="NCBI Taxonomy" id="293089"/>
    <lineage>
        <taxon>Bacteria</taxon>
        <taxon>Pseudomonadati</taxon>
        <taxon>Pseudomonadota</taxon>
        <taxon>Alphaproteobacteria</taxon>
        <taxon>Hyphomicrobiales</taxon>
        <taxon>Aurantimonadaceae</taxon>
        <taxon>Martelella</taxon>
    </lineage>
</organism>
<dbReference type="InterPro" id="IPR008983">
    <property type="entry name" value="Tumour_necrosis_fac-like_dom"/>
</dbReference>
<reference evidence="1 2" key="1">
    <citation type="submission" date="2019-03" db="EMBL/GenBank/DDBJ databases">
        <title>Freshwater and sediment microbial communities from various areas in North America, analyzing microbe dynamics in response to fracking.</title>
        <authorList>
            <person name="Lamendella R."/>
        </authorList>
    </citation>
    <scope>NUCLEOTIDE SEQUENCE [LARGE SCALE GENOMIC DNA]</scope>
    <source>
        <strain evidence="1 2">175.2</strain>
    </source>
</reference>
<dbReference type="EMBL" id="SMAR01000001">
    <property type="protein sequence ID" value="TCT45079.1"/>
    <property type="molecule type" value="Genomic_DNA"/>
</dbReference>
<dbReference type="Pfam" id="PF10983">
    <property type="entry name" value="DUF2793"/>
    <property type="match status" value="1"/>
</dbReference>
<name>A0A4R3NWU8_9HYPH</name>
<dbReference type="RefSeq" id="WP_165972697.1">
    <property type="nucleotide sequence ID" value="NZ_SMAR01000001.1"/>
</dbReference>
<evidence type="ECO:0000313" key="1">
    <source>
        <dbReference type="EMBL" id="TCT45079.1"/>
    </source>
</evidence>
<keyword evidence="2" id="KW-1185">Reference proteome</keyword>
<dbReference type="InterPro" id="IPR021251">
    <property type="entry name" value="DUF2793"/>
</dbReference>
<accession>A0A4R3NWU8</accession>
<dbReference type="Gene3D" id="2.60.120.40">
    <property type="match status" value="1"/>
</dbReference>
<comment type="caution">
    <text evidence="1">The sequence shown here is derived from an EMBL/GenBank/DDBJ whole genome shotgun (WGS) entry which is preliminary data.</text>
</comment>
<dbReference type="AlphaFoldDB" id="A0A4R3NWU8"/>
<protein>
    <submittedName>
        <fullName evidence="1">Uncharacterized protein DUF2793</fullName>
    </submittedName>
</protein>
<dbReference type="Proteomes" id="UP000295097">
    <property type="component" value="Unassembled WGS sequence"/>
</dbReference>
<sequence>MTDTTQKLGLPFILPAQAQKHVTHNEALQRLDALVHIAIADELISPPDEPDEGVCYLVGLGASASWSGHDGQIALFQDGLWQFIQPAAGWSAWFSAVQQNRFFDGAAWTVPAFPQDSSVATLGINATADLNNRLAVAAPSTLFNNDGGGHQLKVNKQSPDDTASLLFQTGWSGRAEMGLAGSDSFAIKTSPDGSNWFEALRLDPSGAVHQPQKPIVRAAPTGGAVTVGDGETFGFDTIFSNQGDFALGDPATAGGQSLVFPTSGYYAIHMVSTAAASAFYALELRKNGTETVLRIAAGQNGDTNTTIGASAIMYMSIGDKLTFLSSGTPTHLFGYGATEVSAFMI</sequence>
<gene>
    <name evidence="1" type="ORF">EDC90_1001220</name>
</gene>
<proteinExistence type="predicted"/>
<evidence type="ECO:0000313" key="2">
    <source>
        <dbReference type="Proteomes" id="UP000295097"/>
    </source>
</evidence>